<dbReference type="GO" id="GO:0004674">
    <property type="term" value="F:protein serine/threonine kinase activity"/>
    <property type="evidence" value="ECO:0007669"/>
    <property type="project" value="TreeGrafter"/>
</dbReference>
<evidence type="ECO:0000256" key="1">
    <source>
        <dbReference type="SAM" id="MobiDB-lite"/>
    </source>
</evidence>
<protein>
    <submittedName>
        <fullName evidence="3">CMGC/CDK protein kinase</fullName>
    </submittedName>
</protein>
<proteinExistence type="predicted"/>
<evidence type="ECO:0000313" key="4">
    <source>
        <dbReference type="Proteomes" id="UP000223968"/>
    </source>
</evidence>
<dbReference type="AlphaFoldDB" id="A0A2B7Y4L1"/>
<dbReference type="STRING" id="1447875.A0A2B7Y4L1"/>
<sequence>MGLFKCLRITFARALRIGRRPRGSSTDSRQRSPYISSTTAISERSVVISSPVNTELVRDATKEEFYPPSPPPEFRIDTRWHSNTSNGNASLGLSPDMTLFPSPVSSRLSTPLSNFPRTTQTRVEFESSNTTVGNISCSNKSLRAALEAARVETPPGSHKYFVPRTDLEDIITESKVTHNLKKEGVETDEAVRVANWSCRYARQLFAILVCIKRSREIISFLNEKISDDDLPFKRVREKGKKYALRRKNGAEIESMSSWKDRSLEKFSIVQWWMTAPVFNKEHMELDDNHVLPFLPLDGDEQCEPKRGGYSQVYKARLHPAHYNFGDLCTQALKANDHLVAVKELNSTDLSEFEKERTILTKLNAKGGSRNSHLINLLGSFQKGQKYHLLFCYADANLMTYWEERPTPDFRENVLWSLQQMSGIADGLYLIHNYRVTLILATPGGMRSSSEATLSVDEKENIYGRHGDIKPGNILWFKNMAIEENPKGILQIADLGLGRFHGRESRSGISPTNIGATQTYEPPECKLHRKVSRAYDIWSLGCLYLEFITWLLKGSEDINEFANLRAEQDRRIPVLSDDTFFTITDANNAEVRKAVNDWVHDLRQAKTCSQAIHDLLDLIMDQLLVIDAQNRIRADMLVRRLREILERASSDVSYLLDPVPRRRGSSATAQRQRNRNSRSSVFATIPEEGSQSGVNFQ</sequence>
<dbReference type="Proteomes" id="UP000223968">
    <property type="component" value="Unassembled WGS sequence"/>
</dbReference>
<feature type="region of interest" description="Disordered" evidence="1">
    <location>
        <begin position="660"/>
        <end position="696"/>
    </location>
</feature>
<feature type="domain" description="Protein kinase" evidence="2">
    <location>
        <begin position="298"/>
        <end position="644"/>
    </location>
</feature>
<evidence type="ECO:0000313" key="3">
    <source>
        <dbReference type="EMBL" id="PGH16150.1"/>
    </source>
</evidence>
<evidence type="ECO:0000259" key="2">
    <source>
        <dbReference type="PROSITE" id="PS50011"/>
    </source>
</evidence>
<dbReference type="OrthoDB" id="1046782at2759"/>
<keyword evidence="3" id="KW-0418">Kinase</keyword>
<dbReference type="EMBL" id="PDNB01000019">
    <property type="protein sequence ID" value="PGH16150.1"/>
    <property type="molecule type" value="Genomic_DNA"/>
</dbReference>
<name>A0A2B7Y4L1_9EURO</name>
<keyword evidence="4" id="KW-1185">Reference proteome</keyword>
<dbReference type="SMART" id="SM00220">
    <property type="entry name" value="S_TKc"/>
    <property type="match status" value="1"/>
</dbReference>
<dbReference type="GO" id="GO:0005524">
    <property type="term" value="F:ATP binding"/>
    <property type="evidence" value="ECO:0007669"/>
    <property type="project" value="InterPro"/>
</dbReference>
<dbReference type="InterPro" id="IPR000719">
    <property type="entry name" value="Prot_kinase_dom"/>
</dbReference>
<comment type="caution">
    <text evidence="3">The sequence shown here is derived from an EMBL/GenBank/DDBJ whole genome shotgun (WGS) entry which is preliminary data.</text>
</comment>
<dbReference type="Gene3D" id="1.10.510.10">
    <property type="entry name" value="Transferase(Phosphotransferase) domain 1"/>
    <property type="match status" value="1"/>
</dbReference>
<dbReference type="Gene3D" id="3.30.200.20">
    <property type="entry name" value="Phosphorylase Kinase, domain 1"/>
    <property type="match status" value="1"/>
</dbReference>
<dbReference type="Pfam" id="PF00069">
    <property type="entry name" value="Pkinase"/>
    <property type="match status" value="1"/>
</dbReference>
<dbReference type="CDD" id="cd00180">
    <property type="entry name" value="PKc"/>
    <property type="match status" value="1"/>
</dbReference>
<dbReference type="PROSITE" id="PS50011">
    <property type="entry name" value="PROTEIN_KINASE_DOM"/>
    <property type="match status" value="1"/>
</dbReference>
<feature type="region of interest" description="Disordered" evidence="1">
    <location>
        <begin position="60"/>
        <end position="81"/>
    </location>
</feature>
<organism evidence="3 4">
    <name type="scientific">Helicocarpus griseus UAMH5409</name>
    <dbReference type="NCBI Taxonomy" id="1447875"/>
    <lineage>
        <taxon>Eukaryota</taxon>
        <taxon>Fungi</taxon>
        <taxon>Dikarya</taxon>
        <taxon>Ascomycota</taxon>
        <taxon>Pezizomycotina</taxon>
        <taxon>Eurotiomycetes</taxon>
        <taxon>Eurotiomycetidae</taxon>
        <taxon>Onygenales</taxon>
        <taxon>Ajellomycetaceae</taxon>
        <taxon>Helicocarpus</taxon>
    </lineage>
</organism>
<dbReference type="PANTHER" id="PTHR24359:SF1">
    <property type="entry name" value="INHIBITOR OF NUCLEAR FACTOR KAPPA-B KINASE EPSILON SUBUNIT HOMOLOG 1-RELATED"/>
    <property type="match status" value="1"/>
</dbReference>
<dbReference type="PANTHER" id="PTHR24359">
    <property type="entry name" value="SERINE/THREONINE-PROTEIN KINASE SBK1"/>
    <property type="match status" value="1"/>
</dbReference>
<dbReference type="SUPFAM" id="SSF56112">
    <property type="entry name" value="Protein kinase-like (PK-like)"/>
    <property type="match status" value="1"/>
</dbReference>
<accession>A0A2B7Y4L1</accession>
<gene>
    <name evidence="3" type="ORF">AJ79_01917</name>
</gene>
<reference evidence="3 4" key="1">
    <citation type="submission" date="2017-10" db="EMBL/GenBank/DDBJ databases">
        <title>Comparative genomics in systemic dimorphic fungi from Ajellomycetaceae.</title>
        <authorList>
            <person name="Munoz J.F."/>
            <person name="Mcewen J.G."/>
            <person name="Clay O.K."/>
            <person name="Cuomo C.A."/>
        </authorList>
    </citation>
    <scope>NUCLEOTIDE SEQUENCE [LARGE SCALE GENOMIC DNA]</scope>
    <source>
        <strain evidence="3 4">UAMH5409</strain>
    </source>
</reference>
<dbReference type="InterPro" id="IPR011009">
    <property type="entry name" value="Kinase-like_dom_sf"/>
</dbReference>
<keyword evidence="3" id="KW-0808">Transferase</keyword>